<evidence type="ECO:0000313" key="2">
    <source>
        <dbReference type="Proteomes" id="UP000823915"/>
    </source>
</evidence>
<proteinExistence type="predicted"/>
<dbReference type="Proteomes" id="UP000823915">
    <property type="component" value="Unassembled WGS sequence"/>
</dbReference>
<dbReference type="SUPFAM" id="SSF53850">
    <property type="entry name" value="Periplasmic binding protein-like II"/>
    <property type="match status" value="1"/>
</dbReference>
<evidence type="ECO:0008006" key="3">
    <source>
        <dbReference type="Google" id="ProtNLM"/>
    </source>
</evidence>
<dbReference type="Gene3D" id="3.40.190.10">
    <property type="entry name" value="Periplasmic binding protein-like II"/>
    <property type="match status" value="1"/>
</dbReference>
<protein>
    <recommendedName>
        <fullName evidence="3">Extracellular solute-binding protein</fullName>
    </recommendedName>
</protein>
<reference evidence="1" key="1">
    <citation type="journal article" date="2021" name="PeerJ">
        <title>Extensive microbial diversity within the chicken gut microbiome revealed by metagenomics and culture.</title>
        <authorList>
            <person name="Gilroy R."/>
            <person name="Ravi A."/>
            <person name="Getino M."/>
            <person name="Pursley I."/>
            <person name="Horton D.L."/>
            <person name="Alikhan N.F."/>
            <person name="Baker D."/>
            <person name="Gharbi K."/>
            <person name="Hall N."/>
            <person name="Watson M."/>
            <person name="Adriaenssens E.M."/>
            <person name="Foster-Nyarko E."/>
            <person name="Jarju S."/>
            <person name="Secka A."/>
            <person name="Antonio M."/>
            <person name="Oren A."/>
            <person name="Chaudhuri R.R."/>
            <person name="La Ragione R."/>
            <person name="Hildebrand F."/>
            <person name="Pallen M.J."/>
        </authorList>
    </citation>
    <scope>NUCLEOTIDE SEQUENCE</scope>
    <source>
        <strain evidence="1">1282</strain>
    </source>
</reference>
<sequence length="496" mass="56239">MAERKEQLSLEEEGPWRYLGMEPQPGDDLEGEITVRAFTVNSNIPLLDTLAHEFMFRHPAVKVNVEWVVDYLDSLVTSAEKKADLNQVFEEELRLSIATGRADYIIFDNGWIDLDVAPLSTSGALEDFGPTLREDFPEGFFYEDVLEAFQVDGRQTVLPLSVSYTSIAFDREWLEKLGIDPGAVDRVSTAQVMDWYQQALELDPDLGLFFNSPPIDQMLDLERTAYMDLVDRSCTFDSPAFIKYLTQLTKIRNSEPLLEAEAPDLVGASPTIDDFSVYQLYQHTGKLRGNYQYLVNDPDPLFDGLRRQMKVFTDSKPALAVLDAARPHTVLTQWQPLDYLAGPYPLTNSKGELGIVAQESFLLPASMQDKNLAWEFIKYCVGEREEPRIYGEGPIHYYTPYFPTNRYNLGTMAEDVTNDEGLGSTNAPFDTGIFGMDPQIYIDAVEDLFTGPLAPLEYYDQIGIQEFIDEMILHRLTTPEECAEKIQGRVTIKLNE</sequence>
<comment type="caution">
    <text evidence="1">The sequence shown here is derived from an EMBL/GenBank/DDBJ whole genome shotgun (WGS) entry which is preliminary data.</text>
</comment>
<name>A0A9D1YDZ9_9FIRM</name>
<dbReference type="AlphaFoldDB" id="A0A9D1YDZ9"/>
<accession>A0A9D1YDZ9</accession>
<dbReference type="EMBL" id="DXDU01000129">
    <property type="protein sequence ID" value="HIY27133.1"/>
    <property type="molecule type" value="Genomic_DNA"/>
</dbReference>
<gene>
    <name evidence="1" type="ORF">H9838_08195</name>
</gene>
<reference evidence="1" key="2">
    <citation type="submission" date="2021-04" db="EMBL/GenBank/DDBJ databases">
        <authorList>
            <person name="Gilroy R."/>
        </authorList>
    </citation>
    <scope>NUCLEOTIDE SEQUENCE</scope>
    <source>
        <strain evidence="1">1282</strain>
    </source>
</reference>
<evidence type="ECO:0000313" key="1">
    <source>
        <dbReference type="EMBL" id="HIY27133.1"/>
    </source>
</evidence>
<organism evidence="1 2">
    <name type="scientific">Candidatus Acutalibacter pullistercoris</name>
    <dbReference type="NCBI Taxonomy" id="2838418"/>
    <lineage>
        <taxon>Bacteria</taxon>
        <taxon>Bacillati</taxon>
        <taxon>Bacillota</taxon>
        <taxon>Clostridia</taxon>
        <taxon>Eubacteriales</taxon>
        <taxon>Acutalibacteraceae</taxon>
        <taxon>Acutalibacter</taxon>
    </lineage>
</organism>